<reference evidence="1 2" key="2">
    <citation type="submission" date="2020-02" db="EMBL/GenBank/DDBJ databases">
        <title>Genome sequences of Thiorhodococcus mannitoliphagus and Thiorhodococcus minor, purple sulfur photosynthetic bacteria in the gammaproteobacterial family, Chromatiaceae.</title>
        <authorList>
            <person name="Aviles F.A."/>
            <person name="Meyer T.E."/>
            <person name="Kyndt J.A."/>
        </authorList>
    </citation>
    <scope>NUCLEOTIDE SEQUENCE [LARGE SCALE GENOMIC DNA]</scope>
    <source>
        <strain evidence="1 2">DSM 18266</strain>
    </source>
</reference>
<organism evidence="1 2">
    <name type="scientific">Thiorhodococcus mannitoliphagus</name>
    <dbReference type="NCBI Taxonomy" id="329406"/>
    <lineage>
        <taxon>Bacteria</taxon>
        <taxon>Pseudomonadati</taxon>
        <taxon>Pseudomonadota</taxon>
        <taxon>Gammaproteobacteria</taxon>
        <taxon>Chromatiales</taxon>
        <taxon>Chromatiaceae</taxon>
        <taxon>Thiorhodococcus</taxon>
    </lineage>
</organism>
<proteinExistence type="predicted"/>
<comment type="caution">
    <text evidence="1">The sequence shown here is derived from an EMBL/GenBank/DDBJ whole genome shotgun (WGS) entry which is preliminary data.</text>
</comment>
<protein>
    <submittedName>
        <fullName evidence="1">Uncharacterized protein</fullName>
    </submittedName>
</protein>
<dbReference type="AlphaFoldDB" id="A0A6P1E751"/>
<accession>A0A6P1E751</accession>
<dbReference type="EMBL" id="JAAIJR010000337">
    <property type="protein sequence ID" value="NEX23814.1"/>
    <property type="molecule type" value="Genomic_DNA"/>
</dbReference>
<gene>
    <name evidence="1" type="ORF">G3480_26735</name>
</gene>
<reference evidence="2" key="1">
    <citation type="journal article" date="2020" name="Microbiol. Resour. Announc.">
        <title>Draft Genome Sequences of Thiorhodococcus mannitoliphagus and Thiorhodococcus minor, Purple Sulfur Photosynthetic Bacteria in the Gammaproteobacterial Family Chromatiaceae.</title>
        <authorList>
            <person name="Aviles F.A."/>
            <person name="Meyer T.E."/>
            <person name="Kyndt J.A."/>
        </authorList>
    </citation>
    <scope>NUCLEOTIDE SEQUENCE [LARGE SCALE GENOMIC DNA]</scope>
    <source>
        <strain evidence="2">DSM 18266</strain>
    </source>
</reference>
<name>A0A6P1E751_9GAMM</name>
<evidence type="ECO:0000313" key="1">
    <source>
        <dbReference type="EMBL" id="NEX23814.1"/>
    </source>
</evidence>
<keyword evidence="2" id="KW-1185">Reference proteome</keyword>
<dbReference type="Proteomes" id="UP000471640">
    <property type="component" value="Unassembled WGS sequence"/>
</dbReference>
<evidence type="ECO:0000313" key="2">
    <source>
        <dbReference type="Proteomes" id="UP000471640"/>
    </source>
</evidence>
<sequence>MNGINATGKQNHRYQDCGRQLVLDPLKQPISDEKKALIDRLLLERIPLAGIARSIPVSES</sequence>